<protein>
    <submittedName>
        <fullName evidence="1">Uncharacterized protein</fullName>
    </submittedName>
</protein>
<dbReference type="Proteomes" id="UP001249851">
    <property type="component" value="Unassembled WGS sequence"/>
</dbReference>
<evidence type="ECO:0000313" key="1">
    <source>
        <dbReference type="EMBL" id="KAK2574591.1"/>
    </source>
</evidence>
<reference evidence="1" key="1">
    <citation type="journal article" date="2023" name="G3 (Bethesda)">
        <title>Whole genome assembly and annotation of the endangered Caribbean coral Acropora cervicornis.</title>
        <authorList>
            <person name="Selwyn J.D."/>
            <person name="Vollmer S.V."/>
        </authorList>
    </citation>
    <scope>NUCLEOTIDE SEQUENCE</scope>
    <source>
        <strain evidence="1">K2</strain>
    </source>
</reference>
<organism evidence="1 2">
    <name type="scientific">Acropora cervicornis</name>
    <name type="common">Staghorn coral</name>
    <dbReference type="NCBI Taxonomy" id="6130"/>
    <lineage>
        <taxon>Eukaryota</taxon>
        <taxon>Metazoa</taxon>
        <taxon>Cnidaria</taxon>
        <taxon>Anthozoa</taxon>
        <taxon>Hexacorallia</taxon>
        <taxon>Scleractinia</taxon>
        <taxon>Astrocoeniina</taxon>
        <taxon>Acroporidae</taxon>
        <taxon>Acropora</taxon>
    </lineage>
</organism>
<dbReference type="EMBL" id="JARQWQ010000001">
    <property type="protein sequence ID" value="KAK2574591.1"/>
    <property type="molecule type" value="Genomic_DNA"/>
</dbReference>
<comment type="caution">
    <text evidence="1">The sequence shown here is derived from an EMBL/GenBank/DDBJ whole genome shotgun (WGS) entry which is preliminary data.</text>
</comment>
<name>A0AAD9VHC4_ACRCE</name>
<keyword evidence="2" id="KW-1185">Reference proteome</keyword>
<sequence>MTPLSTLPVTTVPRPAMEKTSSIGRRNGLSRSLAGVGIYSSTDSKSLMIESRPISGFLPSKAQRAEPTMMVCKGILSVKSSGGTSRIGLFSHRKFSYKFHLQTGRSRWPYQTNRCEEGRRLVD</sequence>
<proteinExistence type="predicted"/>
<evidence type="ECO:0000313" key="2">
    <source>
        <dbReference type="Proteomes" id="UP001249851"/>
    </source>
</evidence>
<reference evidence="1" key="2">
    <citation type="journal article" date="2023" name="Science">
        <title>Genomic signatures of disease resistance in endangered staghorn corals.</title>
        <authorList>
            <person name="Vollmer S.V."/>
            <person name="Selwyn J.D."/>
            <person name="Despard B.A."/>
            <person name="Roesel C.L."/>
        </authorList>
    </citation>
    <scope>NUCLEOTIDE SEQUENCE</scope>
    <source>
        <strain evidence="1">K2</strain>
    </source>
</reference>
<gene>
    <name evidence="1" type="ORF">P5673_000780</name>
</gene>
<dbReference type="AlphaFoldDB" id="A0AAD9VHC4"/>
<accession>A0AAD9VHC4</accession>